<dbReference type="GeneID" id="84576067"/>
<keyword evidence="3 11" id="KW-0328">Glycosyltransferase</keyword>
<accession>C9LFP2</accession>
<comment type="caution">
    <text evidence="11">The sequence shown here is derived from an EMBL/GenBank/DDBJ whole genome shotgun (WGS) entry which is preliminary data.</text>
</comment>
<evidence type="ECO:0000256" key="4">
    <source>
        <dbReference type="ARBA" id="ARBA00022679"/>
    </source>
</evidence>
<feature type="transmembrane region" description="Helical" evidence="9">
    <location>
        <begin position="263"/>
        <end position="289"/>
    </location>
</feature>
<keyword evidence="6 9" id="KW-1133">Transmembrane helix</keyword>
<dbReference type="FunFam" id="3.90.550.10:FF:000079">
    <property type="entry name" value="Probable glycosyl transferase"/>
    <property type="match status" value="1"/>
</dbReference>
<dbReference type="Pfam" id="PF00535">
    <property type="entry name" value="Glycos_transf_2"/>
    <property type="match status" value="1"/>
</dbReference>
<organism evidence="11 12">
    <name type="scientific">Alloprevotella tannerae ATCC 51259</name>
    <dbReference type="NCBI Taxonomy" id="626522"/>
    <lineage>
        <taxon>Bacteria</taxon>
        <taxon>Pseudomonadati</taxon>
        <taxon>Bacteroidota</taxon>
        <taxon>Bacteroidia</taxon>
        <taxon>Bacteroidales</taxon>
        <taxon>Prevotellaceae</taxon>
        <taxon>Alloprevotella</taxon>
    </lineage>
</organism>
<evidence type="ECO:0000256" key="8">
    <source>
        <dbReference type="ARBA" id="ARBA00038152"/>
    </source>
</evidence>
<feature type="transmembrane region" description="Helical" evidence="9">
    <location>
        <begin position="230"/>
        <end position="251"/>
    </location>
</feature>
<dbReference type="GO" id="GO:0016757">
    <property type="term" value="F:glycosyltransferase activity"/>
    <property type="evidence" value="ECO:0007669"/>
    <property type="project" value="UniProtKB-KW"/>
</dbReference>
<keyword evidence="12" id="KW-1185">Reference proteome</keyword>
<dbReference type="RefSeq" id="WP_006254805.1">
    <property type="nucleotide sequence ID" value="NZ_GG700642.1"/>
</dbReference>
<evidence type="ECO:0000313" key="11">
    <source>
        <dbReference type="EMBL" id="EEX71500.1"/>
    </source>
</evidence>
<reference evidence="11" key="1">
    <citation type="submission" date="2009-09" db="EMBL/GenBank/DDBJ databases">
        <authorList>
            <person name="Weinstock G."/>
            <person name="Sodergren E."/>
            <person name="Clifton S."/>
            <person name="Fulton L."/>
            <person name="Fulton B."/>
            <person name="Courtney L."/>
            <person name="Fronick C."/>
            <person name="Harrison M."/>
            <person name="Strong C."/>
            <person name="Farmer C."/>
            <person name="Delahaunty K."/>
            <person name="Markovic C."/>
            <person name="Hall O."/>
            <person name="Minx P."/>
            <person name="Tomlinson C."/>
            <person name="Mitreva M."/>
            <person name="Nelson J."/>
            <person name="Hou S."/>
            <person name="Wollam A."/>
            <person name="Pepin K.H."/>
            <person name="Johnson M."/>
            <person name="Bhonagiri V."/>
            <person name="Nash W.E."/>
            <person name="Warren W."/>
            <person name="Chinwalla A."/>
            <person name="Mardis E.R."/>
            <person name="Wilson R.K."/>
        </authorList>
    </citation>
    <scope>NUCLEOTIDE SEQUENCE [LARGE SCALE GENOMIC DNA]</scope>
    <source>
        <strain evidence="11">ATCC 51259</strain>
    </source>
</reference>
<evidence type="ECO:0000256" key="9">
    <source>
        <dbReference type="SAM" id="Phobius"/>
    </source>
</evidence>
<dbReference type="GO" id="GO:0005886">
    <property type="term" value="C:plasma membrane"/>
    <property type="evidence" value="ECO:0007669"/>
    <property type="project" value="UniProtKB-SubCell"/>
</dbReference>
<evidence type="ECO:0000256" key="2">
    <source>
        <dbReference type="ARBA" id="ARBA00022475"/>
    </source>
</evidence>
<proteinExistence type="inferred from homology"/>
<dbReference type="EC" id="2.4.-.-" evidence="11"/>
<dbReference type="PANTHER" id="PTHR48090:SF8">
    <property type="entry name" value="GLYCOSYLTRANSFERASE CSBB-RELATED"/>
    <property type="match status" value="1"/>
</dbReference>
<protein>
    <submittedName>
        <fullName evidence="11">Glycosyltransferase, group 2 family protein</fullName>
        <ecNumber evidence="11">2.4.-.-</ecNumber>
    </submittedName>
</protein>
<dbReference type="PANTHER" id="PTHR48090">
    <property type="entry name" value="UNDECAPRENYL-PHOSPHATE 4-DEOXY-4-FORMAMIDO-L-ARABINOSE TRANSFERASE-RELATED"/>
    <property type="match status" value="1"/>
</dbReference>
<keyword evidence="5 9" id="KW-0812">Transmembrane</keyword>
<dbReference type="OrthoDB" id="9807778at2"/>
<dbReference type="EMBL" id="ACIJ02000018">
    <property type="protein sequence ID" value="EEX71500.1"/>
    <property type="molecule type" value="Genomic_DNA"/>
</dbReference>
<keyword evidence="2" id="KW-1003">Cell membrane</keyword>
<sequence>MKSIEVLIPTYNEEQSIPLLYEALSHTAQQISRYDWRFIFINDGSKDHSQDILEALSEQDERIAVINLSRNFGKENAMLAGIDYAQGDAVIIMDCDLQHPVSIIPEMLKAYEEGYQDVYARRAHRNAEPRLKQWCTKRYYRLLQKSTRFDVLPDVGDFRLLDHRCIGALKQLRETDRYTKGLFCWIGFKKKEITYTTEERRFGKSTFTYFGLLKLALNGLTSFTTAPLRFSTITGCIVSFFAFVYLIYVVIKTLIIGEPVQGFPTLVVLILLLGGLQLLSIGIIGEYIARIFNESKRRPNYIVASIKAKQQ</sequence>
<comment type="subcellular location">
    <subcellularLocation>
        <location evidence="1">Cell membrane</location>
        <topology evidence="1">Multi-pass membrane protein</topology>
    </subcellularLocation>
</comment>
<evidence type="ECO:0000259" key="10">
    <source>
        <dbReference type="Pfam" id="PF00535"/>
    </source>
</evidence>
<evidence type="ECO:0000256" key="7">
    <source>
        <dbReference type="ARBA" id="ARBA00023136"/>
    </source>
</evidence>
<dbReference type="InterPro" id="IPR050256">
    <property type="entry name" value="Glycosyltransferase_2"/>
</dbReference>
<dbReference type="Proteomes" id="UP000003460">
    <property type="component" value="Unassembled WGS sequence"/>
</dbReference>
<dbReference type="CDD" id="cd04187">
    <property type="entry name" value="DPM1_like_bac"/>
    <property type="match status" value="1"/>
</dbReference>
<evidence type="ECO:0000313" key="12">
    <source>
        <dbReference type="Proteomes" id="UP000003460"/>
    </source>
</evidence>
<evidence type="ECO:0000256" key="1">
    <source>
        <dbReference type="ARBA" id="ARBA00004651"/>
    </source>
</evidence>
<dbReference type="HOGENOM" id="CLU_033536_0_1_10"/>
<comment type="similarity">
    <text evidence="8">Belongs to the glycosyltransferase 2 family. GtrB subfamily.</text>
</comment>
<evidence type="ECO:0000256" key="6">
    <source>
        <dbReference type="ARBA" id="ARBA00022989"/>
    </source>
</evidence>
<dbReference type="InterPro" id="IPR001173">
    <property type="entry name" value="Glyco_trans_2-like"/>
</dbReference>
<dbReference type="eggNOG" id="COG0463">
    <property type="taxonomic scope" value="Bacteria"/>
</dbReference>
<gene>
    <name evidence="11" type="ORF">GCWU000325_01030</name>
</gene>
<feature type="domain" description="Glycosyltransferase 2-like" evidence="10">
    <location>
        <begin position="6"/>
        <end position="161"/>
    </location>
</feature>
<dbReference type="SUPFAM" id="SSF53448">
    <property type="entry name" value="Nucleotide-diphospho-sugar transferases"/>
    <property type="match status" value="1"/>
</dbReference>
<dbReference type="AlphaFoldDB" id="C9LFP2"/>
<dbReference type="STRING" id="626522.GCWU000325_01030"/>
<dbReference type="InterPro" id="IPR029044">
    <property type="entry name" value="Nucleotide-diphossugar_trans"/>
</dbReference>
<evidence type="ECO:0000256" key="5">
    <source>
        <dbReference type="ARBA" id="ARBA00022692"/>
    </source>
</evidence>
<name>C9LFP2_9BACT</name>
<keyword evidence="4 11" id="KW-0808">Transferase</keyword>
<dbReference type="Gene3D" id="3.90.550.10">
    <property type="entry name" value="Spore Coat Polysaccharide Biosynthesis Protein SpsA, Chain A"/>
    <property type="match status" value="1"/>
</dbReference>
<evidence type="ECO:0000256" key="3">
    <source>
        <dbReference type="ARBA" id="ARBA00022676"/>
    </source>
</evidence>
<keyword evidence="7 9" id="KW-0472">Membrane</keyword>